<dbReference type="EMBL" id="JAOWLV010000015">
    <property type="protein sequence ID" value="MDG4977604.1"/>
    <property type="molecule type" value="Genomic_DNA"/>
</dbReference>
<dbReference type="Gene3D" id="4.10.1210.10">
    <property type="entry name" value="Atu1913-like"/>
    <property type="match status" value="1"/>
</dbReference>
<comment type="caution">
    <text evidence="2">The sequence shown here is derived from an EMBL/GenBank/DDBJ whole genome shotgun (WGS) entry which is preliminary data.</text>
</comment>
<accession>A0AAP3Z3D9</accession>
<reference evidence="2" key="2">
    <citation type="journal article" date="2023" name="Food Microbiol.">
        <title>Evaluation of the fermentation potential of lactic acid bacteria isolated from herbs, fruits and vegetables as starter cultures in nut-based milk alternatives.</title>
        <authorList>
            <person name="Huang W."/>
            <person name="Dong A."/>
            <person name="Pham H.T."/>
            <person name="Zhou C."/>
            <person name="Huo Z."/>
            <person name="Watjen A.P."/>
            <person name="Prakash S."/>
            <person name="Bang-Berthelsen C.H."/>
            <person name="Turner M.S."/>
        </authorList>
    </citation>
    <scope>NUCLEOTIDE SEQUENCE</scope>
    <source>
        <strain evidence="2">54</strain>
    </source>
</reference>
<feature type="domain" description="DUF1883" evidence="1">
    <location>
        <begin position="16"/>
        <end position="71"/>
    </location>
</feature>
<evidence type="ECO:0000259" key="1">
    <source>
        <dbReference type="Pfam" id="PF08980"/>
    </source>
</evidence>
<dbReference type="InterPro" id="IPR036488">
    <property type="entry name" value="DUF1883-like_sf"/>
</dbReference>
<evidence type="ECO:0000313" key="3">
    <source>
        <dbReference type="Proteomes" id="UP001152598"/>
    </source>
</evidence>
<name>A0AAP3Z3D9_9LACT</name>
<dbReference type="InterPro" id="IPR015073">
    <property type="entry name" value="DUF1883"/>
</dbReference>
<reference evidence="2" key="1">
    <citation type="submission" date="2022-10" db="EMBL/GenBank/DDBJ databases">
        <authorList>
            <person name="Turner M.S."/>
            <person name="Huang W."/>
        </authorList>
    </citation>
    <scope>NUCLEOTIDE SEQUENCE</scope>
    <source>
        <strain evidence="2">54</strain>
    </source>
</reference>
<gene>
    <name evidence="2" type="ORF">OGZ50_12765</name>
</gene>
<organism evidence="2 3">
    <name type="scientific">Lactococcus lactis</name>
    <dbReference type="NCBI Taxonomy" id="1358"/>
    <lineage>
        <taxon>Bacteria</taxon>
        <taxon>Bacillati</taxon>
        <taxon>Bacillota</taxon>
        <taxon>Bacilli</taxon>
        <taxon>Lactobacillales</taxon>
        <taxon>Streptococcaceae</taxon>
        <taxon>Lactococcus</taxon>
    </lineage>
</organism>
<evidence type="ECO:0000313" key="2">
    <source>
        <dbReference type="EMBL" id="MDG4977604.1"/>
    </source>
</evidence>
<protein>
    <submittedName>
        <fullName evidence="2">DUF1883 domain-containing protein</fullName>
    </submittedName>
</protein>
<dbReference type="SUPFAM" id="SSF141099">
    <property type="entry name" value="Atu1913-like"/>
    <property type="match status" value="1"/>
</dbReference>
<proteinExistence type="predicted"/>
<dbReference type="Pfam" id="PF08980">
    <property type="entry name" value="DUF1883"/>
    <property type="match status" value="1"/>
</dbReference>
<sequence length="82" mass="9387">MLKIPYYDNPGGFLSVTVKIRYQSNIFVVDEQNYRSYKSGKSFGYHGGFFDKSPVKITVQGAGRWYLIVEDGSGGSYQYHWS</sequence>
<dbReference type="Proteomes" id="UP001152598">
    <property type="component" value="Unassembled WGS sequence"/>
</dbReference>
<dbReference type="AlphaFoldDB" id="A0AAP3Z3D9"/>